<dbReference type="InterPro" id="IPR036388">
    <property type="entry name" value="WH-like_DNA-bd_sf"/>
</dbReference>
<proteinExistence type="predicted"/>
<dbReference type="EMBL" id="JBHOMY010000032">
    <property type="protein sequence ID" value="MFC1457778.1"/>
    <property type="molecule type" value="Genomic_DNA"/>
</dbReference>
<dbReference type="Pfam" id="PF00292">
    <property type="entry name" value="PAX"/>
    <property type="match status" value="1"/>
</dbReference>
<feature type="domain" description="Paired" evidence="2">
    <location>
        <begin position="1"/>
        <end position="109"/>
    </location>
</feature>
<protein>
    <submittedName>
        <fullName evidence="3">IS630 transposase-related protein</fullName>
    </submittedName>
</protein>
<reference evidence="3 4" key="1">
    <citation type="submission" date="2024-09" db="EMBL/GenBank/DDBJ databases">
        <title>Nodulacao em especies de Leguminosae Basais da Amazonia e Caracterizacao dos Rizobios e Bacterias Associadas aos Nodulos.</title>
        <authorList>
            <person name="Jambeiro I.C.A."/>
            <person name="Lopes I.S."/>
            <person name="Aguiar E.R.G.R."/>
            <person name="Santos A.F.J."/>
            <person name="Dos Santos J.M.F."/>
            <person name="Gross E."/>
        </authorList>
    </citation>
    <scope>NUCLEOTIDE SEQUENCE [LARGE SCALE GENOMIC DNA]</scope>
    <source>
        <strain evidence="3 4">BRUESC1165</strain>
    </source>
</reference>
<keyword evidence="4" id="KW-1185">Reference proteome</keyword>
<accession>A0ABV6Y959</accession>
<sequence length="123" mass="13724">MTTPLSQDLRRRIVRAVEKGSSIRQAAARYEVSPSAAVKLMRRLRETGSTKPDRVGGHLRPVLEPHQDLLRSLVEAKSGITLAEIQAELRTRGIVVQALSTIHLMLKRMDLTHKKTRTAKPAV</sequence>
<dbReference type="InterPro" id="IPR001523">
    <property type="entry name" value="Paired_dom"/>
</dbReference>
<dbReference type="PROSITE" id="PS51057">
    <property type="entry name" value="PAIRED_2"/>
    <property type="match status" value="1"/>
</dbReference>
<dbReference type="RefSeq" id="WP_377029985.1">
    <property type="nucleotide sequence ID" value="NZ_JBHOMY010000032.1"/>
</dbReference>
<dbReference type="SUPFAM" id="SSF46689">
    <property type="entry name" value="Homeodomain-like"/>
    <property type="match status" value="1"/>
</dbReference>
<gene>
    <name evidence="3" type="ORF">ACETIH_13810</name>
</gene>
<comment type="caution">
    <text evidence="3">The sequence shown here is derived from an EMBL/GenBank/DDBJ whole genome shotgun (WGS) entry which is preliminary data.</text>
</comment>
<evidence type="ECO:0000256" key="1">
    <source>
        <dbReference type="ARBA" id="ARBA00022724"/>
    </source>
</evidence>
<dbReference type="Gene3D" id="1.10.10.10">
    <property type="entry name" value="Winged helix-like DNA-binding domain superfamily/Winged helix DNA-binding domain"/>
    <property type="match status" value="1"/>
</dbReference>
<evidence type="ECO:0000313" key="3">
    <source>
        <dbReference type="EMBL" id="MFC1457778.1"/>
    </source>
</evidence>
<organism evidence="3 4">
    <name type="scientific">Microvirga arabica</name>
    <dbReference type="NCBI Taxonomy" id="1128671"/>
    <lineage>
        <taxon>Bacteria</taxon>
        <taxon>Pseudomonadati</taxon>
        <taxon>Pseudomonadota</taxon>
        <taxon>Alphaproteobacteria</taxon>
        <taxon>Hyphomicrobiales</taxon>
        <taxon>Methylobacteriaceae</taxon>
        <taxon>Microvirga</taxon>
    </lineage>
</organism>
<dbReference type="Proteomes" id="UP001593940">
    <property type="component" value="Unassembled WGS sequence"/>
</dbReference>
<evidence type="ECO:0000259" key="2">
    <source>
        <dbReference type="PROSITE" id="PS51057"/>
    </source>
</evidence>
<evidence type="ECO:0000313" key="4">
    <source>
        <dbReference type="Proteomes" id="UP001593940"/>
    </source>
</evidence>
<dbReference type="InterPro" id="IPR009057">
    <property type="entry name" value="Homeodomain-like_sf"/>
</dbReference>
<name>A0ABV6Y959_9HYPH</name>
<keyword evidence="1" id="KW-0563">Paired box</keyword>